<reference evidence="11" key="1">
    <citation type="journal article" date="2020" name="mSystems">
        <title>Genome- and Community-Level Interaction Insights into Carbon Utilization and Element Cycling Functions of Hydrothermarchaeota in Hydrothermal Sediment.</title>
        <authorList>
            <person name="Zhou Z."/>
            <person name="Liu Y."/>
            <person name="Xu W."/>
            <person name="Pan J."/>
            <person name="Luo Z.H."/>
            <person name="Li M."/>
        </authorList>
    </citation>
    <scope>NUCLEOTIDE SEQUENCE [LARGE SCALE GENOMIC DNA]</scope>
    <source>
        <strain evidence="11">HyVt-633</strain>
    </source>
</reference>
<gene>
    <name evidence="11" type="primary">cobA</name>
    <name evidence="11" type="ORF">ENL07_10325</name>
</gene>
<dbReference type="Gene3D" id="3.30.950.10">
    <property type="entry name" value="Methyltransferase, Cobalt-precorrin-4 Transmethylase, Domain 2"/>
    <property type="match status" value="1"/>
</dbReference>
<dbReference type="NCBIfam" id="NF004790">
    <property type="entry name" value="PRK06136.1"/>
    <property type="match status" value="1"/>
</dbReference>
<dbReference type="SUPFAM" id="SSF53790">
    <property type="entry name" value="Tetrapyrrole methylase"/>
    <property type="match status" value="1"/>
</dbReference>
<sequence>MTDTNQAELAPRKGYVYIAGAGPGDPELITLKAERALREADVILFDDLVLPQMLEPYKAEKIYTGKRKDAHHFAQDEINQEIVRHALLGKTVVRLKGGDPFIFGRGGEEIETLRQHGIDYEIIPGITAAHGASAYSEIPLTMRKVSSSVAFCTGHPVSKIQVPDTDTIVYYMVASNVHDVLDKVAASGRSGETMVAVVQNATRYNQRVFTGTLDEFRKRERAVYSPALLIIGQNINQYIEQTWYSRKKKVLMTGGDVKKYDPAAWITVHFPCRQVAGADLDAVKRCMGKIDDFSMLFFQNRFAATYFFKYLFEHGKDVRHLAHMTICTSSRTAAAELLEYGIIPDCCLESEGSTTISGLLGKEGLTGQNILLPGAENVDEVVSAELKAAGNSVTPLTVYVYGAQDKGDAIDLDFIDEIYFASPACVRKFRELYGEIPARVTITSADKQTAAELRCHFGG</sequence>
<evidence type="ECO:0000256" key="2">
    <source>
        <dbReference type="ARBA" id="ARBA00012162"/>
    </source>
</evidence>
<dbReference type="SUPFAM" id="SSF69618">
    <property type="entry name" value="HemD-like"/>
    <property type="match status" value="1"/>
</dbReference>
<evidence type="ECO:0000259" key="10">
    <source>
        <dbReference type="Pfam" id="PF02602"/>
    </source>
</evidence>
<dbReference type="CDD" id="cd11642">
    <property type="entry name" value="SUMT"/>
    <property type="match status" value="1"/>
</dbReference>
<dbReference type="InterPro" id="IPR003043">
    <property type="entry name" value="Uropor_MeTrfase_CS"/>
</dbReference>
<feature type="domain" description="Tetrapyrrole methylase" evidence="9">
    <location>
        <begin position="16"/>
        <end position="215"/>
    </location>
</feature>
<dbReference type="PANTHER" id="PTHR45790:SF3">
    <property type="entry name" value="S-ADENOSYL-L-METHIONINE-DEPENDENT UROPORPHYRINOGEN III METHYLTRANSFERASE, CHLOROPLASTIC"/>
    <property type="match status" value="1"/>
</dbReference>
<evidence type="ECO:0000256" key="4">
    <source>
        <dbReference type="ARBA" id="ARBA00022679"/>
    </source>
</evidence>
<dbReference type="Pfam" id="PF00590">
    <property type="entry name" value="TP_methylase"/>
    <property type="match status" value="1"/>
</dbReference>
<dbReference type="GO" id="GO:0019354">
    <property type="term" value="P:siroheme biosynthetic process"/>
    <property type="evidence" value="ECO:0007669"/>
    <property type="project" value="InterPro"/>
</dbReference>
<dbReference type="EC" id="2.1.1.107" evidence="2"/>
<dbReference type="GO" id="GO:0004851">
    <property type="term" value="F:uroporphyrin-III C-methyltransferase activity"/>
    <property type="evidence" value="ECO:0007669"/>
    <property type="project" value="UniProtKB-EC"/>
</dbReference>
<comment type="caution">
    <text evidence="11">The sequence shown here is derived from an EMBL/GenBank/DDBJ whole genome shotgun (WGS) entry which is preliminary data.</text>
</comment>
<dbReference type="Gene3D" id="3.40.50.10090">
    <property type="match status" value="1"/>
</dbReference>
<evidence type="ECO:0000256" key="7">
    <source>
        <dbReference type="ARBA" id="ARBA00025705"/>
    </source>
</evidence>
<organism evidence="11">
    <name type="scientific">Chlorobaculum parvum</name>
    <dbReference type="NCBI Taxonomy" id="274539"/>
    <lineage>
        <taxon>Bacteria</taxon>
        <taxon>Pseudomonadati</taxon>
        <taxon>Chlorobiota</taxon>
        <taxon>Chlorobiia</taxon>
        <taxon>Chlorobiales</taxon>
        <taxon>Chlorobiaceae</taxon>
        <taxon>Chlorobaculum</taxon>
    </lineage>
</organism>
<evidence type="ECO:0000313" key="11">
    <source>
        <dbReference type="EMBL" id="HHE32990.1"/>
    </source>
</evidence>
<proteinExistence type="inferred from homology"/>
<accession>A0A7C5DI01</accession>
<name>A0A7C5DI01_9CHLB</name>
<evidence type="ECO:0000256" key="6">
    <source>
        <dbReference type="ARBA" id="ARBA00023244"/>
    </source>
</evidence>
<dbReference type="InterPro" id="IPR035996">
    <property type="entry name" value="4pyrrol_Methylase_sf"/>
</dbReference>
<dbReference type="InterPro" id="IPR003754">
    <property type="entry name" value="4pyrrol_synth_uPrphyn_synth"/>
</dbReference>
<dbReference type="EMBL" id="DRSQ01000224">
    <property type="protein sequence ID" value="HHE32990.1"/>
    <property type="molecule type" value="Genomic_DNA"/>
</dbReference>
<evidence type="ECO:0000256" key="8">
    <source>
        <dbReference type="RuleBase" id="RU003960"/>
    </source>
</evidence>
<dbReference type="PANTHER" id="PTHR45790">
    <property type="entry name" value="SIROHEME SYNTHASE-RELATED"/>
    <property type="match status" value="1"/>
</dbReference>
<dbReference type="InterPro" id="IPR050161">
    <property type="entry name" value="Siro_Cobalamin_biosynth"/>
</dbReference>
<comment type="similarity">
    <text evidence="1 8">Belongs to the precorrin methyltransferase family.</text>
</comment>
<feature type="domain" description="Tetrapyrrole biosynthesis uroporphyrinogen III synthase" evidence="10">
    <location>
        <begin position="266"/>
        <end position="454"/>
    </location>
</feature>
<dbReference type="InterPro" id="IPR000878">
    <property type="entry name" value="4pyrrol_Mease"/>
</dbReference>
<evidence type="ECO:0000256" key="1">
    <source>
        <dbReference type="ARBA" id="ARBA00005879"/>
    </source>
</evidence>
<dbReference type="Proteomes" id="UP000886058">
    <property type="component" value="Unassembled WGS sequence"/>
</dbReference>
<dbReference type="PROSITE" id="PS00840">
    <property type="entry name" value="SUMT_2"/>
    <property type="match status" value="1"/>
</dbReference>
<protein>
    <recommendedName>
        <fullName evidence="2">uroporphyrinogen-III C-methyltransferase</fullName>
        <ecNumber evidence="2">2.1.1.107</ecNumber>
    </recommendedName>
</protein>
<keyword evidence="6" id="KW-0627">Porphyrin biosynthesis</keyword>
<dbReference type="GO" id="GO:0032259">
    <property type="term" value="P:methylation"/>
    <property type="evidence" value="ECO:0007669"/>
    <property type="project" value="UniProtKB-KW"/>
</dbReference>
<dbReference type="InterPro" id="IPR006366">
    <property type="entry name" value="CobA/CysG_C"/>
</dbReference>
<dbReference type="InterPro" id="IPR014776">
    <property type="entry name" value="4pyrrole_Mease_sub2"/>
</dbReference>
<dbReference type="NCBIfam" id="TIGR01469">
    <property type="entry name" value="cobA_cysG_Cterm"/>
    <property type="match status" value="1"/>
</dbReference>
<dbReference type="AlphaFoldDB" id="A0A7C5DI01"/>
<evidence type="ECO:0000256" key="3">
    <source>
        <dbReference type="ARBA" id="ARBA00022603"/>
    </source>
</evidence>
<dbReference type="InterPro" id="IPR036108">
    <property type="entry name" value="4pyrrol_syn_uPrphyn_synt_sf"/>
</dbReference>
<evidence type="ECO:0000256" key="5">
    <source>
        <dbReference type="ARBA" id="ARBA00022691"/>
    </source>
</evidence>
<evidence type="ECO:0000259" key="9">
    <source>
        <dbReference type="Pfam" id="PF00590"/>
    </source>
</evidence>
<keyword evidence="4 8" id="KW-0808">Transferase</keyword>
<dbReference type="GO" id="GO:0004852">
    <property type="term" value="F:uroporphyrinogen-III synthase activity"/>
    <property type="evidence" value="ECO:0007669"/>
    <property type="project" value="InterPro"/>
</dbReference>
<keyword evidence="3 8" id="KW-0489">Methyltransferase</keyword>
<keyword evidence="5" id="KW-0949">S-adenosyl-L-methionine</keyword>
<dbReference type="InterPro" id="IPR014777">
    <property type="entry name" value="4pyrrole_Mease_sub1"/>
</dbReference>
<dbReference type="FunFam" id="3.40.1010.10:FF:000001">
    <property type="entry name" value="Siroheme synthase"/>
    <property type="match status" value="1"/>
</dbReference>
<comment type="pathway">
    <text evidence="7">Porphyrin-containing compound metabolism; siroheme biosynthesis; precorrin-2 from uroporphyrinogen III: step 1/1.</text>
</comment>
<dbReference type="Gene3D" id="3.40.1010.10">
    <property type="entry name" value="Cobalt-precorrin-4 Transmethylase, Domain 1"/>
    <property type="match status" value="1"/>
</dbReference>
<dbReference type="Pfam" id="PF02602">
    <property type="entry name" value="HEM4"/>
    <property type="match status" value="1"/>
</dbReference>